<dbReference type="EMBL" id="VSSQ01000070">
    <property type="protein sequence ID" value="MPL73025.1"/>
    <property type="molecule type" value="Genomic_DNA"/>
</dbReference>
<gene>
    <name evidence="2" type="ORF">SDC9_18818</name>
</gene>
<sequence>MCRAHGLVEPAVDVEPRAAVAHQRADRGLQLVDRGPAGGPGNRDRQADALVERAFAEIIRGHVGEGREGAHAPAVLEFAVDGDRRAPVLGQVAADVELGGIALADVVIGRDMAGDGGIVLQAEMLVEVALLGPVRLDPEGEAAVDRGPEHFARDARIHPLEIAGADARIEVLAQMAVFRQRQALDREIAVLLVFGEIGAHVLHHRVRHPRAVVEVAHDLLPHRARQHEPRRHLVARRKLGSHVEAERVVRVEDRGFGIGRQRPLEPRIDGIAAHEPRRVLRRRGDRDLRQHVVGIGVFHPLEIRAAEGDRGQRHAFLHRRHHDRLDRGRQGARRHPRDMADRLRFGAVGLVAHAQLGPGRAERHRFEDLAVLGEACRKGLLDARMHLGVGGPGPRPALGIGGGGRARPHRQRRLLDPRGEGRRVRVDVAHELQADLLAIHVVKLHAEELAHLVVGGEVDRAVALEPVELGFLGIGVRGIFGLQRQPVGRGIGDAEERREIALEPGAGVELAAGAGDVIPGAGSGRADRAEGTKPAPANAAAHPQLRPEAFRRNDVFRGIDAGADEVLQPDRHRRGPAPLAFVEELETQVEGTVVERFIAAGAVVFRHQAGHLRIAECAGQARRDLEGQRVAHGAVGQPHQRQAKLAIGAHLGRRHVDQAGHAEGVAALPDQRFGVARRSGNASRHRECAKCPRNLCPASAFALNARDRHASLRRLCASYTGFSHGGEKKASAGGKTLPSLARLHHLAATR</sequence>
<protein>
    <submittedName>
        <fullName evidence="2">Uncharacterized protein</fullName>
    </submittedName>
</protein>
<dbReference type="AlphaFoldDB" id="A0A644U1A8"/>
<feature type="region of interest" description="Disordered" evidence="1">
    <location>
        <begin position="520"/>
        <end position="541"/>
    </location>
</feature>
<reference evidence="2" key="1">
    <citation type="submission" date="2019-08" db="EMBL/GenBank/DDBJ databases">
        <authorList>
            <person name="Kucharzyk K."/>
            <person name="Murdoch R.W."/>
            <person name="Higgins S."/>
            <person name="Loffler F."/>
        </authorList>
    </citation>
    <scope>NUCLEOTIDE SEQUENCE</scope>
</reference>
<name>A0A644U1A8_9ZZZZ</name>
<evidence type="ECO:0000313" key="2">
    <source>
        <dbReference type="EMBL" id="MPL73025.1"/>
    </source>
</evidence>
<proteinExistence type="predicted"/>
<accession>A0A644U1A8</accession>
<comment type="caution">
    <text evidence="2">The sequence shown here is derived from an EMBL/GenBank/DDBJ whole genome shotgun (WGS) entry which is preliminary data.</text>
</comment>
<organism evidence="2">
    <name type="scientific">bioreactor metagenome</name>
    <dbReference type="NCBI Taxonomy" id="1076179"/>
    <lineage>
        <taxon>unclassified sequences</taxon>
        <taxon>metagenomes</taxon>
        <taxon>ecological metagenomes</taxon>
    </lineage>
</organism>
<evidence type="ECO:0000256" key="1">
    <source>
        <dbReference type="SAM" id="MobiDB-lite"/>
    </source>
</evidence>